<accession>A0A0N9YBT2</accession>
<feature type="signal peptide" evidence="2">
    <location>
        <begin position="1"/>
        <end position="38"/>
    </location>
</feature>
<name>A0A0N9YBT2_GRAMO</name>
<reference evidence="3" key="1">
    <citation type="submission" date="2015-04" db="EMBL/GenBank/DDBJ databases">
        <title>Binding characterization of two odorant binding proteins from Grapholita molesta (Busck) (Lepidoptera: Tortricidae).</title>
        <authorList>
            <person name="Yan Z."/>
        </authorList>
    </citation>
    <scope>NUCLEOTIDE SEQUENCE</scope>
</reference>
<dbReference type="SMART" id="SM00708">
    <property type="entry name" value="PhBP"/>
    <property type="match status" value="1"/>
</dbReference>
<dbReference type="GO" id="GO:0007608">
    <property type="term" value="P:sensory perception of smell"/>
    <property type="evidence" value="ECO:0007669"/>
    <property type="project" value="TreeGrafter"/>
</dbReference>
<dbReference type="InterPro" id="IPR036728">
    <property type="entry name" value="PBP_GOBP_sf"/>
</dbReference>
<evidence type="ECO:0000313" key="3">
    <source>
        <dbReference type="EMBL" id="ALI31276.1"/>
    </source>
</evidence>
<keyword evidence="1 2" id="KW-0732">Signal</keyword>
<dbReference type="CDD" id="cd23992">
    <property type="entry name" value="PBP_GOBP"/>
    <property type="match status" value="1"/>
</dbReference>
<organism evidence="3">
    <name type="scientific">Grapholita molesta</name>
    <name type="common">Oriental fruit moth</name>
    <name type="synonym">Cydia molesta</name>
    <dbReference type="NCBI Taxonomy" id="192188"/>
    <lineage>
        <taxon>Eukaryota</taxon>
        <taxon>Metazoa</taxon>
        <taxon>Ecdysozoa</taxon>
        <taxon>Arthropoda</taxon>
        <taxon>Hexapoda</taxon>
        <taxon>Insecta</taxon>
        <taxon>Pterygota</taxon>
        <taxon>Neoptera</taxon>
        <taxon>Endopterygota</taxon>
        <taxon>Lepidoptera</taxon>
        <taxon>Glossata</taxon>
        <taxon>Ditrysia</taxon>
        <taxon>Tortricoidea</taxon>
        <taxon>Tortricidae</taxon>
        <taxon>Olethreutinae</taxon>
        <taxon>Grapholitini</taxon>
        <taxon>Grapholita</taxon>
    </lineage>
</organism>
<feature type="chain" id="PRO_5006041510" evidence="2">
    <location>
        <begin position="39"/>
        <end position="160"/>
    </location>
</feature>
<dbReference type="Pfam" id="PF01395">
    <property type="entry name" value="PBP_GOBP"/>
    <property type="match status" value="1"/>
</dbReference>
<dbReference type="GO" id="GO:0005615">
    <property type="term" value="C:extracellular space"/>
    <property type="evidence" value="ECO:0007669"/>
    <property type="project" value="TreeGrafter"/>
</dbReference>
<dbReference type="GO" id="GO:0005549">
    <property type="term" value="F:odorant binding"/>
    <property type="evidence" value="ECO:0007669"/>
    <property type="project" value="InterPro"/>
</dbReference>
<sequence>MLHSLSWKGEASLFNKMLRISFLLLVAVCMVALRKVHAESDEEKEIHEALVPIIAECSKEHGAKVEEVMESKKNKDYEAIDGCLIECVYKKMGMMDDEGAFIVEKLVENAKQFMKEADSEKIEEIVKHCTSETEKTPEDKCGKSKMLLACMMEQKEALHL</sequence>
<proteinExistence type="evidence at transcript level"/>
<protein>
    <submittedName>
        <fullName evidence="3">Odorant binding protein 6</fullName>
    </submittedName>
</protein>
<dbReference type="SUPFAM" id="SSF47565">
    <property type="entry name" value="Insect pheromone/odorant-binding proteins"/>
    <property type="match status" value="1"/>
</dbReference>
<dbReference type="PANTHER" id="PTHR11857">
    <property type="entry name" value="ODORANT BINDING PROTEIN-RELATED"/>
    <property type="match status" value="1"/>
</dbReference>
<dbReference type="Gene3D" id="1.10.238.20">
    <property type="entry name" value="Pheromone/general odorant binding protein domain"/>
    <property type="match status" value="1"/>
</dbReference>
<dbReference type="InterPro" id="IPR006170">
    <property type="entry name" value="PBP/GOBP"/>
</dbReference>
<dbReference type="AlphaFoldDB" id="A0A0N9YBT2"/>
<evidence type="ECO:0000256" key="2">
    <source>
        <dbReference type="SAM" id="SignalP"/>
    </source>
</evidence>
<dbReference type="EMBL" id="KR137530">
    <property type="protein sequence ID" value="ALI31276.1"/>
    <property type="molecule type" value="mRNA"/>
</dbReference>
<evidence type="ECO:0000256" key="1">
    <source>
        <dbReference type="ARBA" id="ARBA00022729"/>
    </source>
</evidence>